<comment type="caution">
    <text evidence="11">The sequence shown here is derived from an EMBL/GenBank/DDBJ whole genome shotgun (WGS) entry which is preliminary data.</text>
</comment>
<evidence type="ECO:0000313" key="11">
    <source>
        <dbReference type="EMBL" id="GLX79497.1"/>
    </source>
</evidence>
<dbReference type="PANTHER" id="PTHR33751">
    <property type="entry name" value="CBB3-TYPE CYTOCHROME C OXIDASE SUBUNIT FIXP"/>
    <property type="match status" value="1"/>
</dbReference>
<dbReference type="SUPFAM" id="SSF46626">
    <property type="entry name" value="Cytochrome c"/>
    <property type="match status" value="2"/>
</dbReference>
<evidence type="ECO:0000256" key="9">
    <source>
        <dbReference type="SAM" id="SignalP"/>
    </source>
</evidence>
<evidence type="ECO:0000256" key="5">
    <source>
        <dbReference type="ARBA" id="ARBA00022764"/>
    </source>
</evidence>
<evidence type="ECO:0000256" key="7">
    <source>
        <dbReference type="ARBA" id="ARBA00023004"/>
    </source>
</evidence>
<evidence type="ECO:0000313" key="12">
    <source>
        <dbReference type="Proteomes" id="UP001157186"/>
    </source>
</evidence>
<keyword evidence="9" id="KW-0732">Signal</keyword>
<feature type="domain" description="Cytochrome c" evidence="10">
    <location>
        <begin position="1"/>
        <end position="113"/>
    </location>
</feature>
<evidence type="ECO:0000256" key="3">
    <source>
        <dbReference type="ARBA" id="ARBA00022617"/>
    </source>
</evidence>
<dbReference type="InterPro" id="IPR036909">
    <property type="entry name" value="Cyt_c-like_dom_sf"/>
</dbReference>
<evidence type="ECO:0000256" key="4">
    <source>
        <dbReference type="ARBA" id="ARBA00022723"/>
    </source>
</evidence>
<evidence type="ECO:0000259" key="10">
    <source>
        <dbReference type="PROSITE" id="PS51007"/>
    </source>
</evidence>
<dbReference type="InterPro" id="IPR024167">
    <property type="entry name" value="Cytochrome_c4-like"/>
</dbReference>
<feature type="chain" id="PRO_5045044112" evidence="9">
    <location>
        <begin position="23"/>
        <end position="204"/>
    </location>
</feature>
<evidence type="ECO:0000256" key="2">
    <source>
        <dbReference type="ARBA" id="ARBA00022448"/>
    </source>
</evidence>
<dbReference type="InterPro" id="IPR009056">
    <property type="entry name" value="Cyt_c-like_dom"/>
</dbReference>
<dbReference type="Proteomes" id="UP001157186">
    <property type="component" value="Unassembled WGS sequence"/>
</dbReference>
<dbReference type="PANTHER" id="PTHR33751:SF9">
    <property type="entry name" value="CYTOCHROME C4"/>
    <property type="match status" value="1"/>
</dbReference>
<keyword evidence="4 8" id="KW-0479">Metal-binding</keyword>
<keyword evidence="2" id="KW-0813">Transport</keyword>
<keyword evidence="7 8" id="KW-0408">Iron</keyword>
<organism evidence="11 12">
    <name type="scientific">Thalassotalea insulae</name>
    <dbReference type="NCBI Taxonomy" id="2056778"/>
    <lineage>
        <taxon>Bacteria</taxon>
        <taxon>Pseudomonadati</taxon>
        <taxon>Pseudomonadota</taxon>
        <taxon>Gammaproteobacteria</taxon>
        <taxon>Alteromonadales</taxon>
        <taxon>Colwelliaceae</taxon>
        <taxon>Thalassotalea</taxon>
    </lineage>
</organism>
<name>A0ABQ6GUC4_9GAMM</name>
<keyword evidence="6" id="KW-0249">Electron transport</keyword>
<gene>
    <name evidence="11" type="ORF">tinsulaeT_28370</name>
</gene>
<evidence type="ECO:0000256" key="1">
    <source>
        <dbReference type="ARBA" id="ARBA00004418"/>
    </source>
</evidence>
<evidence type="ECO:0000256" key="8">
    <source>
        <dbReference type="PROSITE-ProRule" id="PRU00433"/>
    </source>
</evidence>
<dbReference type="InterPro" id="IPR050597">
    <property type="entry name" value="Cytochrome_c_Oxidase_Subunit"/>
</dbReference>
<feature type="signal peptide" evidence="9">
    <location>
        <begin position="1"/>
        <end position="22"/>
    </location>
</feature>
<dbReference type="EMBL" id="BSST01000001">
    <property type="protein sequence ID" value="GLX79497.1"/>
    <property type="molecule type" value="Genomic_DNA"/>
</dbReference>
<dbReference type="PROSITE" id="PS51007">
    <property type="entry name" value="CYTC"/>
    <property type="match status" value="2"/>
</dbReference>
<dbReference type="RefSeq" id="WP_284245409.1">
    <property type="nucleotide sequence ID" value="NZ_BSST01000001.1"/>
</dbReference>
<keyword evidence="3 8" id="KW-0349">Heme</keyword>
<dbReference type="Pfam" id="PF00034">
    <property type="entry name" value="Cytochrom_C"/>
    <property type="match status" value="1"/>
</dbReference>
<protein>
    <submittedName>
        <fullName evidence="11">Cytochrome c biogenesis protein CcmH</fullName>
    </submittedName>
</protein>
<comment type="subcellular location">
    <subcellularLocation>
        <location evidence="1">Periplasm</location>
    </subcellularLocation>
</comment>
<dbReference type="Gene3D" id="1.10.760.10">
    <property type="entry name" value="Cytochrome c-like domain"/>
    <property type="match status" value="2"/>
</dbReference>
<keyword evidence="5" id="KW-0574">Periplasm</keyword>
<dbReference type="PIRSF" id="PIRSF000005">
    <property type="entry name" value="Cytochrome_c4"/>
    <property type="match status" value="1"/>
</dbReference>
<accession>A0ABQ6GUC4</accession>
<keyword evidence="12" id="KW-1185">Reference proteome</keyword>
<feature type="domain" description="Cytochrome c" evidence="10">
    <location>
        <begin position="124"/>
        <end position="204"/>
    </location>
</feature>
<evidence type="ECO:0000256" key="6">
    <source>
        <dbReference type="ARBA" id="ARBA00022982"/>
    </source>
</evidence>
<proteinExistence type="predicted"/>
<reference evidence="11 12" key="1">
    <citation type="submission" date="2023-03" db="EMBL/GenBank/DDBJ databases">
        <title>Draft genome sequence of Thalassotalea insulae KCTC 62186T.</title>
        <authorList>
            <person name="Sawabe T."/>
        </authorList>
    </citation>
    <scope>NUCLEOTIDE SEQUENCE [LARGE SCALE GENOMIC DNA]</scope>
    <source>
        <strain evidence="11 12">KCTC 62186</strain>
    </source>
</reference>
<sequence length="204" mass="22599">MKNKSIFKVLACLAIMSFNSVAFTDTAEIINDCMDCHGNNGISTEPDMPTIAGASATFIESALFAYKDNVRPAQQSKYRFGDISKAPTDMKKIVDQLSAQQISDIATFFAQKPFKAAKQGFNQALVSDGKKVHEIKCQRCHNSGGSDPDDDSGILAGQHSLYLENSMKDYQDGSREMDKKMQQKIDQLNSDEWQALLAYYASQQ</sequence>